<name>A0A1M5UWU5_9FLAO</name>
<dbReference type="AlphaFoldDB" id="A0A1M5UWU5"/>
<dbReference type="Proteomes" id="UP000184071">
    <property type="component" value="Unassembled WGS sequence"/>
</dbReference>
<dbReference type="RefSeq" id="WP_073417625.1">
    <property type="nucleotide sequence ID" value="NZ_FQWC01000009.1"/>
</dbReference>
<accession>A0A1M5UWU5</accession>
<protein>
    <submittedName>
        <fullName evidence="1">Uncharacterized protein</fullName>
    </submittedName>
</protein>
<proteinExistence type="predicted"/>
<sequence length="112" mass="12688">MTPEEFVKGFYLEKKSLMNDAFNKDSKSSVSTLITELNLDSANNEKIKRIISTLLTDAFYTILLGLDGAASIGDEQHMYKILDENDNEISGGEIESYAYDYFHGNQFDLENE</sequence>
<dbReference type="EMBL" id="FQWC01000009">
    <property type="protein sequence ID" value="SHH67404.1"/>
    <property type="molecule type" value="Genomic_DNA"/>
</dbReference>
<evidence type="ECO:0000313" key="1">
    <source>
        <dbReference type="EMBL" id="SHH67404.1"/>
    </source>
</evidence>
<dbReference type="STRING" id="370979.SAMN05443663_109186"/>
<reference evidence="2" key="1">
    <citation type="submission" date="2016-11" db="EMBL/GenBank/DDBJ databases">
        <authorList>
            <person name="Varghese N."/>
            <person name="Submissions S."/>
        </authorList>
    </citation>
    <scope>NUCLEOTIDE SEQUENCE [LARGE SCALE GENOMIC DNA]</scope>
    <source>
        <strain evidence="2">DSM 17963</strain>
    </source>
</reference>
<dbReference type="OrthoDB" id="8704412at2"/>
<evidence type="ECO:0000313" key="2">
    <source>
        <dbReference type="Proteomes" id="UP000184071"/>
    </source>
</evidence>
<organism evidence="1 2">
    <name type="scientific">Flavobacterium defluvii</name>
    <dbReference type="NCBI Taxonomy" id="370979"/>
    <lineage>
        <taxon>Bacteria</taxon>
        <taxon>Pseudomonadati</taxon>
        <taxon>Bacteroidota</taxon>
        <taxon>Flavobacteriia</taxon>
        <taxon>Flavobacteriales</taxon>
        <taxon>Flavobacteriaceae</taxon>
        <taxon>Flavobacterium</taxon>
    </lineage>
</organism>
<gene>
    <name evidence="1" type="ORF">SAMN05443663_109186</name>
</gene>
<keyword evidence="2" id="KW-1185">Reference proteome</keyword>